<sequence>MANGDAQPAVCPVDHSSSEWKNLPLPADHPPVSSTSTSLPQHREVWTNWVYPSQAQFYAAMARKQHDPRASDMPVLVPIHNAVNERAWSEVMTWERGKGGENCGGVKLVSFKGRPKERSLRARWNVMLGYQAPFDRHDWIIDRCGVKQRYIIDFYTGKNATRTSSPANGSPNLAFFLDVRPAVDNWDGLQLRISKFFESFFVGRGEAKQR</sequence>
<evidence type="ECO:0000256" key="7">
    <source>
        <dbReference type="ARBA" id="ARBA00023128"/>
    </source>
</evidence>
<dbReference type="OrthoDB" id="4243at2759"/>
<comment type="similarity">
    <text evidence="2 10">Belongs to the cytochrome c-type heme lyase family.</text>
</comment>
<accession>A0A9P6DYY0</accession>
<name>A0A9P6DYY0_9AGAM</name>
<keyword evidence="8 10" id="KW-0472">Membrane</keyword>
<evidence type="ECO:0000256" key="11">
    <source>
        <dbReference type="SAM" id="MobiDB-lite"/>
    </source>
</evidence>
<comment type="caution">
    <text evidence="12">The sequence shown here is derived from an EMBL/GenBank/DDBJ whole genome shotgun (WGS) entry which is preliminary data.</text>
</comment>
<evidence type="ECO:0000256" key="5">
    <source>
        <dbReference type="ARBA" id="ARBA00022792"/>
    </source>
</evidence>
<dbReference type="EC" id="4.4.1.17" evidence="10"/>
<evidence type="ECO:0000256" key="10">
    <source>
        <dbReference type="RuleBase" id="RU363130"/>
    </source>
</evidence>
<organism evidence="12 13">
    <name type="scientific">Hydnum rufescens UP504</name>
    <dbReference type="NCBI Taxonomy" id="1448309"/>
    <lineage>
        <taxon>Eukaryota</taxon>
        <taxon>Fungi</taxon>
        <taxon>Dikarya</taxon>
        <taxon>Basidiomycota</taxon>
        <taxon>Agaricomycotina</taxon>
        <taxon>Agaricomycetes</taxon>
        <taxon>Cantharellales</taxon>
        <taxon>Hydnaceae</taxon>
        <taxon>Hydnum</taxon>
    </lineage>
</organism>
<comment type="subcellular location">
    <subcellularLocation>
        <location evidence="1 10">Mitochondrion inner membrane</location>
    </subcellularLocation>
</comment>
<dbReference type="PROSITE" id="PS00822">
    <property type="entry name" value="CYTO_HEME_LYASE_2"/>
    <property type="match status" value="1"/>
</dbReference>
<evidence type="ECO:0000313" key="12">
    <source>
        <dbReference type="EMBL" id="KAF9518932.1"/>
    </source>
</evidence>
<evidence type="ECO:0000313" key="13">
    <source>
        <dbReference type="Proteomes" id="UP000886523"/>
    </source>
</evidence>
<dbReference type="GO" id="GO:0004408">
    <property type="term" value="F:holocytochrome-c synthase activity"/>
    <property type="evidence" value="ECO:0007669"/>
    <property type="project" value="UniProtKB-EC"/>
</dbReference>
<dbReference type="AlphaFoldDB" id="A0A9P6DYY0"/>
<keyword evidence="9 10" id="KW-0456">Lyase</keyword>
<evidence type="ECO:0000256" key="2">
    <source>
        <dbReference type="ARBA" id="ARBA00007255"/>
    </source>
</evidence>
<comment type="function">
    <text evidence="10">Lyase that catalyzes the covalent linking of the heme group to the cytochrome C apoprotein to produce the mature functional cytochrome.</text>
</comment>
<gene>
    <name evidence="12" type="ORF">BS47DRAFT_1370923</name>
</gene>
<dbReference type="GO" id="GO:0046872">
    <property type="term" value="F:metal ion binding"/>
    <property type="evidence" value="ECO:0007669"/>
    <property type="project" value="UniProtKB-KW"/>
</dbReference>
<reference evidence="12" key="1">
    <citation type="journal article" date="2020" name="Nat. Commun.">
        <title>Large-scale genome sequencing of mycorrhizal fungi provides insights into the early evolution of symbiotic traits.</title>
        <authorList>
            <person name="Miyauchi S."/>
            <person name="Kiss E."/>
            <person name="Kuo A."/>
            <person name="Drula E."/>
            <person name="Kohler A."/>
            <person name="Sanchez-Garcia M."/>
            <person name="Morin E."/>
            <person name="Andreopoulos B."/>
            <person name="Barry K.W."/>
            <person name="Bonito G."/>
            <person name="Buee M."/>
            <person name="Carver A."/>
            <person name="Chen C."/>
            <person name="Cichocki N."/>
            <person name="Clum A."/>
            <person name="Culley D."/>
            <person name="Crous P.W."/>
            <person name="Fauchery L."/>
            <person name="Girlanda M."/>
            <person name="Hayes R.D."/>
            <person name="Keri Z."/>
            <person name="LaButti K."/>
            <person name="Lipzen A."/>
            <person name="Lombard V."/>
            <person name="Magnuson J."/>
            <person name="Maillard F."/>
            <person name="Murat C."/>
            <person name="Nolan M."/>
            <person name="Ohm R.A."/>
            <person name="Pangilinan J."/>
            <person name="Pereira M.F."/>
            <person name="Perotto S."/>
            <person name="Peter M."/>
            <person name="Pfister S."/>
            <person name="Riley R."/>
            <person name="Sitrit Y."/>
            <person name="Stielow J.B."/>
            <person name="Szollosi G."/>
            <person name="Zifcakova L."/>
            <person name="Stursova M."/>
            <person name="Spatafora J.W."/>
            <person name="Tedersoo L."/>
            <person name="Vaario L.M."/>
            <person name="Yamada A."/>
            <person name="Yan M."/>
            <person name="Wang P."/>
            <person name="Xu J."/>
            <person name="Bruns T."/>
            <person name="Baldrian P."/>
            <person name="Vilgalys R."/>
            <person name="Dunand C."/>
            <person name="Henrissat B."/>
            <person name="Grigoriev I.V."/>
            <person name="Hibbett D."/>
            <person name="Nagy L.G."/>
            <person name="Martin F.M."/>
        </authorList>
    </citation>
    <scope>NUCLEOTIDE SEQUENCE</scope>
    <source>
        <strain evidence="12">UP504</strain>
    </source>
</reference>
<evidence type="ECO:0000256" key="6">
    <source>
        <dbReference type="ARBA" id="ARBA00023004"/>
    </source>
</evidence>
<dbReference type="PANTHER" id="PTHR12743:SF0">
    <property type="entry name" value="HOLOCYTOCHROME C-TYPE SYNTHASE"/>
    <property type="match status" value="1"/>
</dbReference>
<evidence type="ECO:0000256" key="8">
    <source>
        <dbReference type="ARBA" id="ARBA00023136"/>
    </source>
</evidence>
<dbReference type="Proteomes" id="UP000886523">
    <property type="component" value="Unassembled WGS sequence"/>
</dbReference>
<evidence type="ECO:0000256" key="4">
    <source>
        <dbReference type="ARBA" id="ARBA00022723"/>
    </source>
</evidence>
<dbReference type="PROSITE" id="PS00821">
    <property type="entry name" value="CYTO_HEME_LYASE_1"/>
    <property type="match status" value="1"/>
</dbReference>
<dbReference type="EMBL" id="MU128921">
    <property type="protein sequence ID" value="KAF9518932.1"/>
    <property type="molecule type" value="Genomic_DNA"/>
</dbReference>
<comment type="catalytic activity">
    <reaction evidence="10">
        <text>holo-[cytochrome c] = apo-[cytochrome c] + heme b</text>
        <dbReference type="Rhea" id="RHEA:22648"/>
        <dbReference type="Rhea" id="RHEA-COMP:10725"/>
        <dbReference type="Rhea" id="RHEA-COMP:10726"/>
        <dbReference type="ChEBI" id="CHEBI:29950"/>
        <dbReference type="ChEBI" id="CHEBI:60344"/>
        <dbReference type="ChEBI" id="CHEBI:83739"/>
        <dbReference type="EC" id="4.4.1.17"/>
    </reaction>
</comment>
<proteinExistence type="inferred from homology"/>
<dbReference type="Pfam" id="PF01265">
    <property type="entry name" value="Cyto_heme_lyase"/>
    <property type="match status" value="1"/>
</dbReference>
<dbReference type="InterPro" id="IPR000511">
    <property type="entry name" value="Holocyt_c/c1_synthase"/>
</dbReference>
<feature type="region of interest" description="Disordered" evidence="11">
    <location>
        <begin position="1"/>
        <end position="39"/>
    </location>
</feature>
<dbReference type="PANTHER" id="PTHR12743">
    <property type="entry name" value="CYTOCHROME C1 HEME LYASE"/>
    <property type="match status" value="1"/>
</dbReference>
<keyword evidence="7 10" id="KW-0496">Mitochondrion</keyword>
<evidence type="ECO:0000256" key="1">
    <source>
        <dbReference type="ARBA" id="ARBA00004273"/>
    </source>
</evidence>
<keyword evidence="3 10" id="KW-0349">Heme</keyword>
<dbReference type="GO" id="GO:0005743">
    <property type="term" value="C:mitochondrial inner membrane"/>
    <property type="evidence" value="ECO:0007669"/>
    <property type="project" value="UniProtKB-SubCell"/>
</dbReference>
<keyword evidence="4 10" id="KW-0479">Metal-binding</keyword>
<protein>
    <recommendedName>
        <fullName evidence="10">Holocytochrome c-type synthase</fullName>
        <ecNumber evidence="10">4.4.1.17</ecNumber>
    </recommendedName>
</protein>
<evidence type="ECO:0000256" key="9">
    <source>
        <dbReference type="ARBA" id="ARBA00023239"/>
    </source>
</evidence>
<evidence type="ECO:0000256" key="3">
    <source>
        <dbReference type="ARBA" id="ARBA00022617"/>
    </source>
</evidence>
<keyword evidence="5 10" id="KW-0999">Mitochondrion inner membrane</keyword>
<keyword evidence="6 10" id="KW-0408">Iron</keyword>
<keyword evidence="13" id="KW-1185">Reference proteome</keyword>